<proteinExistence type="predicted"/>
<evidence type="ECO:0000313" key="1">
    <source>
        <dbReference type="EMBL" id="ARF11105.1"/>
    </source>
</evidence>
<reference evidence="1" key="1">
    <citation type="journal article" date="2017" name="Science">
        <title>Giant viruses with an expanded complement of translation system components.</title>
        <authorList>
            <person name="Schulz F."/>
            <person name="Yutin N."/>
            <person name="Ivanova N.N."/>
            <person name="Ortega D.R."/>
            <person name="Lee T.K."/>
            <person name="Vierheilig J."/>
            <person name="Daims H."/>
            <person name="Horn M."/>
            <person name="Wagner M."/>
            <person name="Jensen G.J."/>
            <person name="Kyrpides N.C."/>
            <person name="Koonin E.V."/>
            <person name="Woyke T."/>
        </authorList>
    </citation>
    <scope>NUCLEOTIDE SEQUENCE</scope>
    <source>
        <strain evidence="1">HKV1</strain>
    </source>
</reference>
<accession>A0A1V0SHB1</accession>
<dbReference type="EMBL" id="KY684106">
    <property type="protein sequence ID" value="ARF11105.1"/>
    <property type="molecule type" value="Genomic_DNA"/>
</dbReference>
<organism evidence="1">
    <name type="scientific">Hokovirus HKV1</name>
    <dbReference type="NCBI Taxonomy" id="1977638"/>
    <lineage>
        <taxon>Viruses</taxon>
        <taxon>Varidnaviria</taxon>
        <taxon>Bamfordvirae</taxon>
        <taxon>Nucleocytoviricota</taxon>
        <taxon>Megaviricetes</taxon>
        <taxon>Imitervirales</taxon>
        <taxon>Mimiviridae</taxon>
        <taxon>Klosneuvirinae</taxon>
        <taxon>Hokovirus</taxon>
    </lineage>
</organism>
<gene>
    <name evidence="1" type="ORF">Hokovirus_4_79</name>
</gene>
<name>A0A1V0SHB1_9VIRU</name>
<sequence length="184" mass="22140">MLPSIRKIAKFNVIQKKNNNKCDNCNHTSINFYHKDNITLCRYCYIVTSLNYGYLNEVELYYSRLSQLDIIAKTREYYNNNKIMPKPEEIDINIKKSDISLIELIYLLKGNIKFDNSNYKIFFTDNFLIDFDTNNRLYYDFDFDNFDDDINSNKDKKNKIRKKTMPIIKTKNTNTYVNFFQNKN</sequence>
<protein>
    <submittedName>
        <fullName evidence="1">Uncharacterized protein</fullName>
    </submittedName>
</protein>